<comment type="similarity">
    <text evidence="2">Belongs to the class-A beta-lactamase family.</text>
</comment>
<protein>
    <recommendedName>
        <fullName evidence="3">beta-lactamase</fullName>
        <ecNumber evidence="3">3.5.2.6</ecNumber>
    </recommendedName>
</protein>
<evidence type="ECO:0000256" key="5">
    <source>
        <dbReference type="SAM" id="SignalP"/>
    </source>
</evidence>
<dbReference type="Pfam" id="PF13354">
    <property type="entry name" value="Beta-lactamase2"/>
    <property type="match status" value="1"/>
</dbReference>
<dbReference type="PANTHER" id="PTHR35333:SF3">
    <property type="entry name" value="BETA-LACTAMASE-TYPE TRANSPEPTIDASE FOLD CONTAINING PROTEIN"/>
    <property type="match status" value="1"/>
</dbReference>
<dbReference type="SUPFAM" id="SSF56601">
    <property type="entry name" value="beta-lactamase/transpeptidase-like"/>
    <property type="match status" value="1"/>
</dbReference>
<dbReference type="InterPro" id="IPR045155">
    <property type="entry name" value="Beta-lactam_cat"/>
</dbReference>
<evidence type="ECO:0000256" key="3">
    <source>
        <dbReference type="ARBA" id="ARBA00012865"/>
    </source>
</evidence>
<keyword evidence="5" id="KW-0732">Signal</keyword>
<feature type="region of interest" description="Disordered" evidence="4">
    <location>
        <begin position="223"/>
        <end position="244"/>
    </location>
</feature>
<reference evidence="7 8" key="1">
    <citation type="submission" date="2020-03" db="EMBL/GenBank/DDBJ databases">
        <title>Hydrogenophaga sp. nov. isolated from cyanobacterial mat.</title>
        <authorList>
            <person name="Thorat V."/>
            <person name="Kirdat K."/>
            <person name="Tiwarekar B."/>
            <person name="Costa E.D."/>
            <person name="Yadav A."/>
        </authorList>
    </citation>
    <scope>NUCLEOTIDE SEQUENCE [LARGE SCALE GENOMIC DNA]</scope>
    <source>
        <strain evidence="7 8">BA0156</strain>
    </source>
</reference>
<accession>A0A6G8IMM9</accession>
<evidence type="ECO:0000259" key="6">
    <source>
        <dbReference type="Pfam" id="PF13354"/>
    </source>
</evidence>
<feature type="domain" description="Beta-lactamase class A catalytic" evidence="6">
    <location>
        <begin position="44"/>
        <end position="255"/>
    </location>
</feature>
<organism evidence="7 8">
    <name type="scientific">Hydrogenophaga crocea</name>
    <dbReference type="NCBI Taxonomy" id="2716225"/>
    <lineage>
        <taxon>Bacteria</taxon>
        <taxon>Pseudomonadati</taxon>
        <taxon>Pseudomonadota</taxon>
        <taxon>Betaproteobacteria</taxon>
        <taxon>Burkholderiales</taxon>
        <taxon>Comamonadaceae</taxon>
        <taxon>Hydrogenophaga</taxon>
    </lineage>
</organism>
<dbReference type="Proteomes" id="UP000503162">
    <property type="component" value="Chromosome"/>
</dbReference>
<dbReference type="PANTHER" id="PTHR35333">
    <property type="entry name" value="BETA-LACTAMASE"/>
    <property type="match status" value="1"/>
</dbReference>
<feature type="signal peptide" evidence="5">
    <location>
        <begin position="1"/>
        <end position="23"/>
    </location>
</feature>
<dbReference type="NCBIfam" id="NF033103">
    <property type="entry name" value="bla_class_A"/>
    <property type="match status" value="1"/>
</dbReference>
<dbReference type="KEGG" id="hcz:G9Q37_20520"/>
<dbReference type="EMBL" id="CP049989">
    <property type="protein sequence ID" value="QIM54373.1"/>
    <property type="molecule type" value="Genomic_DNA"/>
</dbReference>
<sequence>MPHRRHAIAATAFALFPLSGALAQTDVLAAALRAIESRAQGRLGVHVIDSGSGREWGHRSDERFMMLSSFKTLAAALVLARADQGLAPLAQRVRYGRAELVSWSPVTERHVGGEGLTLAELCEATITTSDNTAANLILANVGGPAALTAFLRRIGDPVTRLDRTEPELNRPVPGQDLDSTTPRAMARTLRTLLLGDVLSAEASLQLAAWLRANTTGGKRLRAGLPPDWGVGEKTGTAGRSANDAGIVWPPRGRAPLLVSAYLADSEAPAEQREQALAEVARLIARA</sequence>
<evidence type="ECO:0000256" key="1">
    <source>
        <dbReference type="ARBA" id="ARBA00001526"/>
    </source>
</evidence>
<dbReference type="GO" id="GO:0030655">
    <property type="term" value="P:beta-lactam antibiotic catabolic process"/>
    <property type="evidence" value="ECO:0007669"/>
    <property type="project" value="InterPro"/>
</dbReference>
<dbReference type="AlphaFoldDB" id="A0A6G8IMM9"/>
<dbReference type="GO" id="GO:0046677">
    <property type="term" value="P:response to antibiotic"/>
    <property type="evidence" value="ECO:0007669"/>
    <property type="project" value="InterPro"/>
</dbReference>
<dbReference type="EC" id="3.5.2.6" evidence="3"/>
<proteinExistence type="inferred from homology"/>
<evidence type="ECO:0000313" key="8">
    <source>
        <dbReference type="Proteomes" id="UP000503162"/>
    </source>
</evidence>
<comment type="catalytic activity">
    <reaction evidence="1">
        <text>a beta-lactam + H2O = a substituted beta-amino acid</text>
        <dbReference type="Rhea" id="RHEA:20401"/>
        <dbReference type="ChEBI" id="CHEBI:15377"/>
        <dbReference type="ChEBI" id="CHEBI:35627"/>
        <dbReference type="ChEBI" id="CHEBI:140347"/>
        <dbReference type="EC" id="3.5.2.6"/>
    </reaction>
</comment>
<dbReference type="PRINTS" id="PR00118">
    <property type="entry name" value="BLACTAMASEA"/>
</dbReference>
<gene>
    <name evidence="7" type="primary">bla</name>
    <name evidence="7" type="ORF">G9Q37_20520</name>
</gene>
<evidence type="ECO:0000313" key="7">
    <source>
        <dbReference type="EMBL" id="QIM54373.1"/>
    </source>
</evidence>
<name>A0A6G8IMM9_9BURK</name>
<dbReference type="InterPro" id="IPR000871">
    <property type="entry name" value="Beta-lactam_class-A"/>
</dbReference>
<dbReference type="RefSeq" id="WP_166230280.1">
    <property type="nucleotide sequence ID" value="NZ_CP049989.1"/>
</dbReference>
<dbReference type="Gene3D" id="3.40.710.10">
    <property type="entry name" value="DD-peptidase/beta-lactamase superfamily"/>
    <property type="match status" value="1"/>
</dbReference>
<dbReference type="InterPro" id="IPR012338">
    <property type="entry name" value="Beta-lactam/transpept-like"/>
</dbReference>
<dbReference type="GO" id="GO:0008800">
    <property type="term" value="F:beta-lactamase activity"/>
    <property type="evidence" value="ECO:0007669"/>
    <property type="project" value="UniProtKB-EC"/>
</dbReference>
<keyword evidence="8" id="KW-1185">Reference proteome</keyword>
<feature type="chain" id="PRO_5026032612" description="beta-lactamase" evidence="5">
    <location>
        <begin position="24"/>
        <end position="286"/>
    </location>
</feature>
<evidence type="ECO:0000256" key="4">
    <source>
        <dbReference type="SAM" id="MobiDB-lite"/>
    </source>
</evidence>
<evidence type="ECO:0000256" key="2">
    <source>
        <dbReference type="ARBA" id="ARBA00009009"/>
    </source>
</evidence>